<proteinExistence type="predicted"/>
<dbReference type="AlphaFoldDB" id="A0A9W8HXI9"/>
<name>A0A9W8HXI9_9FUNG</name>
<dbReference type="InterPro" id="IPR001611">
    <property type="entry name" value="Leu-rich_rpt"/>
</dbReference>
<dbReference type="Gene3D" id="3.80.10.10">
    <property type="entry name" value="Ribonuclease Inhibitor"/>
    <property type="match status" value="4"/>
</dbReference>
<dbReference type="EMBL" id="JANBUO010000426">
    <property type="protein sequence ID" value="KAJ2804212.1"/>
    <property type="molecule type" value="Genomic_DNA"/>
</dbReference>
<keyword evidence="4" id="KW-1185">Reference proteome</keyword>
<dbReference type="PANTHER" id="PTHR24106">
    <property type="entry name" value="NACHT, LRR AND CARD DOMAINS-CONTAINING"/>
    <property type="match status" value="1"/>
</dbReference>
<gene>
    <name evidence="3" type="primary">RNH1</name>
    <name evidence="3" type="ORF">H4R20_002598</name>
</gene>
<protein>
    <submittedName>
        <fullName evidence="3">RNA-DNA hybrid ribonuclease</fullName>
    </submittedName>
</protein>
<keyword evidence="1" id="KW-0433">Leucine-rich repeat</keyword>
<evidence type="ECO:0000256" key="1">
    <source>
        <dbReference type="ARBA" id="ARBA00022614"/>
    </source>
</evidence>
<dbReference type="InterPro" id="IPR032675">
    <property type="entry name" value="LRR_dom_sf"/>
</dbReference>
<reference evidence="3" key="1">
    <citation type="submission" date="2022-07" db="EMBL/GenBank/DDBJ databases">
        <title>Phylogenomic reconstructions and comparative analyses of Kickxellomycotina fungi.</title>
        <authorList>
            <person name="Reynolds N.K."/>
            <person name="Stajich J.E."/>
            <person name="Barry K."/>
            <person name="Grigoriev I.V."/>
            <person name="Crous P."/>
            <person name="Smith M.E."/>
        </authorList>
    </citation>
    <scope>NUCLEOTIDE SEQUENCE</scope>
    <source>
        <strain evidence="3">NRRL 1565</strain>
    </source>
</reference>
<dbReference type="SUPFAM" id="SSF52047">
    <property type="entry name" value="RNI-like"/>
    <property type="match status" value="1"/>
</dbReference>
<evidence type="ECO:0000313" key="3">
    <source>
        <dbReference type="EMBL" id="KAJ2804212.1"/>
    </source>
</evidence>
<sequence length="611" mass="68076">MDLYMSVLLNMRSKGRGKRGSLVLESKDPTFIENNRRRIDIDDEAEVRSVIQQISSGNFAHLPPLRSLKVLFSSPQHQKLLQRTYNTLRIANLSIDEVAARVLSIIVLSRQCRCRHLQLRRCSFTDSGRKILFSALSMMAEPLTLPRTSSSAEPACTRQKISCMPSNAADTDDLAPMGLYSLELSQMGLTDKRCAWFSNVLEQQPYLQSLNLRDNLIGIAGIRRIVAALARGCHVLKSLNLSGNILRSPGVHLLTQYLITAGQTLESLDISSNEISLNGAQDIAHALSTEIGLSLKSLNLDMNQLEADGCELLGRTLAHNTILELLVLSRNNIFDNGCQLLFEGLSGNTALQTLDIGGNFITHIGARSIQIYLEERQRNLIIKDKNCGLQSGLRTLNISNNSIGDEGITSLCQGLQTNCHMVGLIANKIDITDIGAHRIRQLLETCACSPATLLTLSLRHNHRISRVGFEEIAKGSSMNRQILRIVADMQFESWSAVWAKVETSLILNTILAIERYKAPLLMVARGRIILRDATLPANSSSKERISLPYELRWLILAALDRHQVLKPDQRQRALRIACTPARHYYTRSKLLAEILGSDYPFVIEMMKTIHA</sequence>
<dbReference type="SMART" id="SM00368">
    <property type="entry name" value="LRR_RI"/>
    <property type="match status" value="8"/>
</dbReference>
<evidence type="ECO:0000313" key="4">
    <source>
        <dbReference type="Proteomes" id="UP001140094"/>
    </source>
</evidence>
<dbReference type="OrthoDB" id="333024at2759"/>
<keyword evidence="2" id="KW-0677">Repeat</keyword>
<dbReference type="Pfam" id="PF13516">
    <property type="entry name" value="LRR_6"/>
    <property type="match status" value="3"/>
</dbReference>
<dbReference type="Proteomes" id="UP001140094">
    <property type="component" value="Unassembled WGS sequence"/>
</dbReference>
<evidence type="ECO:0000256" key="2">
    <source>
        <dbReference type="ARBA" id="ARBA00022737"/>
    </source>
</evidence>
<dbReference type="InterPro" id="IPR051261">
    <property type="entry name" value="NLR"/>
</dbReference>
<accession>A0A9W8HXI9</accession>
<organism evidence="3 4">
    <name type="scientific">Coemansia guatemalensis</name>
    <dbReference type="NCBI Taxonomy" id="2761395"/>
    <lineage>
        <taxon>Eukaryota</taxon>
        <taxon>Fungi</taxon>
        <taxon>Fungi incertae sedis</taxon>
        <taxon>Zoopagomycota</taxon>
        <taxon>Kickxellomycotina</taxon>
        <taxon>Kickxellomycetes</taxon>
        <taxon>Kickxellales</taxon>
        <taxon>Kickxellaceae</taxon>
        <taxon>Coemansia</taxon>
    </lineage>
</organism>
<comment type="caution">
    <text evidence="3">The sequence shown here is derived from an EMBL/GenBank/DDBJ whole genome shotgun (WGS) entry which is preliminary data.</text>
</comment>